<evidence type="ECO:0000256" key="3">
    <source>
        <dbReference type="ARBA" id="ARBA00023125"/>
    </source>
</evidence>
<dbReference type="PANTHER" id="PTHR30118:SF6">
    <property type="entry name" value="HTH-TYPE TRANSCRIPTIONAL REGULATOR LEUO"/>
    <property type="match status" value="1"/>
</dbReference>
<dbReference type="Gene3D" id="1.10.10.10">
    <property type="entry name" value="Winged helix-like DNA-binding domain superfamily/Winged helix DNA-binding domain"/>
    <property type="match status" value="1"/>
</dbReference>
<keyword evidence="2" id="KW-0805">Transcription regulation</keyword>
<dbReference type="InterPro" id="IPR036388">
    <property type="entry name" value="WH-like_DNA-bd_sf"/>
</dbReference>
<dbReference type="InterPro" id="IPR036390">
    <property type="entry name" value="WH_DNA-bd_sf"/>
</dbReference>
<gene>
    <name evidence="6" type="ORF">HHL10_21660</name>
</gene>
<organism evidence="6 7">
    <name type="scientific">Azohydromonas caseinilytica</name>
    <dbReference type="NCBI Taxonomy" id="2728836"/>
    <lineage>
        <taxon>Bacteria</taxon>
        <taxon>Pseudomonadati</taxon>
        <taxon>Pseudomonadota</taxon>
        <taxon>Betaproteobacteria</taxon>
        <taxon>Burkholderiales</taxon>
        <taxon>Sphaerotilaceae</taxon>
        <taxon>Azohydromonas</taxon>
    </lineage>
</organism>
<keyword evidence="4" id="KW-0804">Transcription</keyword>
<dbReference type="CDD" id="cd08417">
    <property type="entry name" value="PBP2_Nitroaromatics_like"/>
    <property type="match status" value="1"/>
</dbReference>
<dbReference type="PROSITE" id="PS50931">
    <property type="entry name" value="HTH_LYSR"/>
    <property type="match status" value="1"/>
</dbReference>
<dbReference type="Pfam" id="PF00126">
    <property type="entry name" value="HTH_1"/>
    <property type="match status" value="1"/>
</dbReference>
<evidence type="ECO:0000313" key="7">
    <source>
        <dbReference type="Proteomes" id="UP000574067"/>
    </source>
</evidence>
<dbReference type="GO" id="GO:0003700">
    <property type="term" value="F:DNA-binding transcription factor activity"/>
    <property type="evidence" value="ECO:0007669"/>
    <property type="project" value="InterPro"/>
</dbReference>
<reference evidence="6 7" key="1">
    <citation type="submission" date="2020-04" db="EMBL/GenBank/DDBJ databases">
        <title>Azohydromonas sp. isolated from soil.</title>
        <authorList>
            <person name="Dahal R.H."/>
        </authorList>
    </citation>
    <scope>NUCLEOTIDE SEQUENCE [LARGE SCALE GENOMIC DNA]</scope>
    <source>
        <strain evidence="6 7">G-1-1-14</strain>
    </source>
</reference>
<dbReference type="Proteomes" id="UP000574067">
    <property type="component" value="Unassembled WGS sequence"/>
</dbReference>
<evidence type="ECO:0000256" key="2">
    <source>
        <dbReference type="ARBA" id="ARBA00023015"/>
    </source>
</evidence>
<dbReference type="Gene3D" id="3.40.190.10">
    <property type="entry name" value="Periplasmic binding protein-like II"/>
    <property type="match status" value="2"/>
</dbReference>
<dbReference type="GO" id="GO:0003677">
    <property type="term" value="F:DNA binding"/>
    <property type="evidence" value="ECO:0007669"/>
    <property type="project" value="UniProtKB-KW"/>
</dbReference>
<evidence type="ECO:0000313" key="6">
    <source>
        <dbReference type="EMBL" id="NML17579.1"/>
    </source>
</evidence>
<dbReference type="Pfam" id="PF03466">
    <property type="entry name" value="LysR_substrate"/>
    <property type="match status" value="1"/>
</dbReference>
<dbReference type="SUPFAM" id="SSF46785">
    <property type="entry name" value="Winged helix' DNA-binding domain"/>
    <property type="match status" value="1"/>
</dbReference>
<dbReference type="InterPro" id="IPR000847">
    <property type="entry name" value="LysR_HTH_N"/>
</dbReference>
<proteinExistence type="inferred from homology"/>
<feature type="domain" description="HTH lysR-type" evidence="5">
    <location>
        <begin position="9"/>
        <end position="66"/>
    </location>
</feature>
<evidence type="ECO:0000256" key="4">
    <source>
        <dbReference type="ARBA" id="ARBA00023163"/>
    </source>
</evidence>
<dbReference type="PRINTS" id="PR00039">
    <property type="entry name" value="HTHLYSR"/>
</dbReference>
<dbReference type="RefSeq" id="WP_169162485.1">
    <property type="nucleotide sequence ID" value="NZ_JABBFW010000020.1"/>
</dbReference>
<evidence type="ECO:0000256" key="1">
    <source>
        <dbReference type="ARBA" id="ARBA00009437"/>
    </source>
</evidence>
<sequence length="307" mass="34170">MSRFDHLDLDGHLLALLLAVYEEGSITRAAARLGVTQSAVSHLLEKLRAIAGDPLFVRSGRGIVPTARAEVLTRHARLLLEQMRGFTTAGGFDAATLDATVTMAANDLQRDLLLPALLRRLRAQAPNLKLRVINSGVPTAEMLREGQCQLVISPRPPDAADLVQKRLFEDRYAVFYDPREREAPRTLQEYLAAEHVTVVYEPRRALDFDRWLNEQPCAPRRIVASVPSFAGVAAFVQGSALLATMPSLLHVQQLRELAQAPLPIQCPPMPMYLIWHLRHQAEPMHAWLRRELEAVVAQVLGRRAASA</sequence>
<dbReference type="InterPro" id="IPR005119">
    <property type="entry name" value="LysR_subst-bd"/>
</dbReference>
<protein>
    <submittedName>
        <fullName evidence="6">LysR family transcriptional regulator</fullName>
    </submittedName>
</protein>
<comment type="caution">
    <text evidence="6">The sequence shown here is derived from an EMBL/GenBank/DDBJ whole genome shotgun (WGS) entry which is preliminary data.</text>
</comment>
<accession>A0A848FH05</accession>
<evidence type="ECO:0000259" key="5">
    <source>
        <dbReference type="PROSITE" id="PS50931"/>
    </source>
</evidence>
<dbReference type="AlphaFoldDB" id="A0A848FH05"/>
<name>A0A848FH05_9BURK</name>
<keyword evidence="3" id="KW-0238">DNA-binding</keyword>
<keyword evidence="7" id="KW-1185">Reference proteome</keyword>
<dbReference type="EMBL" id="JABBFW010000020">
    <property type="protein sequence ID" value="NML17579.1"/>
    <property type="molecule type" value="Genomic_DNA"/>
</dbReference>
<comment type="similarity">
    <text evidence="1">Belongs to the LysR transcriptional regulatory family.</text>
</comment>
<dbReference type="InterPro" id="IPR037402">
    <property type="entry name" value="YidZ_PBP2"/>
</dbReference>
<dbReference type="SUPFAM" id="SSF53850">
    <property type="entry name" value="Periplasmic binding protein-like II"/>
    <property type="match status" value="1"/>
</dbReference>
<dbReference type="PANTHER" id="PTHR30118">
    <property type="entry name" value="HTH-TYPE TRANSCRIPTIONAL REGULATOR LEUO-RELATED"/>
    <property type="match status" value="1"/>
</dbReference>
<dbReference type="InterPro" id="IPR050389">
    <property type="entry name" value="LysR-type_TF"/>
</dbReference>